<evidence type="ECO:0008006" key="3">
    <source>
        <dbReference type="Google" id="ProtNLM"/>
    </source>
</evidence>
<dbReference type="Gene3D" id="3.60.110.10">
    <property type="entry name" value="Carbon-nitrogen hydrolase"/>
    <property type="match status" value="1"/>
</dbReference>
<comment type="caution">
    <text evidence="1">The sequence shown here is derived from an EMBL/GenBank/DDBJ whole genome shotgun (WGS) entry which is preliminary data.</text>
</comment>
<dbReference type="RefSeq" id="WP_207327049.1">
    <property type="nucleotide sequence ID" value="NZ_JAFMYW010000001.1"/>
</dbReference>
<organism evidence="1 2">
    <name type="scientific">Fibrella forsythiae</name>
    <dbReference type="NCBI Taxonomy" id="2817061"/>
    <lineage>
        <taxon>Bacteria</taxon>
        <taxon>Pseudomonadati</taxon>
        <taxon>Bacteroidota</taxon>
        <taxon>Cytophagia</taxon>
        <taxon>Cytophagales</taxon>
        <taxon>Spirosomataceae</taxon>
        <taxon>Fibrella</taxon>
    </lineage>
</organism>
<gene>
    <name evidence="1" type="ORF">J2I46_00940</name>
</gene>
<accession>A0ABS3JCZ5</accession>
<proteinExistence type="predicted"/>
<dbReference type="Proteomes" id="UP000664628">
    <property type="component" value="Unassembled WGS sequence"/>
</dbReference>
<sequence length="311" mass="34169">MARLLNISLRSEAWQHMADSLTDRISILKRLCNESFVQSSIDANPLHIVVVPEYFFRKTPAQVVTQLNDTFHGYRGPANEANRLTQGQLALFNGQKRKHTLYSQQEKDLLVASLRALTAGTNTLIVAGTTFWVEREPVIRAATFFRAQQITKGIARNSCFMVHNGVLMATYHKNVDREELDTYEQNLFTFMPGTSAAAVVIDGIHIGVEICADHGHRDLIQRVETGTLARLDVHIIISDGASPLASNVGTHANGLVIHCDTSSSQIIQLARNAMGMAVRTVICPMARTVKRSVVFDTAAAPGSLHGPVMPT</sequence>
<reference evidence="1 2" key="1">
    <citation type="submission" date="2021-03" db="EMBL/GenBank/DDBJ databases">
        <title>Fibrella sp. HMF5405 genome sequencing and assembly.</title>
        <authorList>
            <person name="Kang H."/>
            <person name="Kim H."/>
            <person name="Bae S."/>
            <person name="Joh K."/>
        </authorList>
    </citation>
    <scope>NUCLEOTIDE SEQUENCE [LARGE SCALE GENOMIC DNA]</scope>
    <source>
        <strain evidence="1 2">HMF5405</strain>
    </source>
</reference>
<dbReference type="InterPro" id="IPR036526">
    <property type="entry name" value="C-N_Hydrolase_sf"/>
</dbReference>
<keyword evidence="2" id="KW-1185">Reference proteome</keyword>
<dbReference type="SUPFAM" id="SSF56317">
    <property type="entry name" value="Carbon-nitrogen hydrolase"/>
    <property type="match status" value="1"/>
</dbReference>
<protein>
    <recommendedName>
        <fullName evidence="3">CN hydrolase domain-containing protein</fullName>
    </recommendedName>
</protein>
<evidence type="ECO:0000313" key="2">
    <source>
        <dbReference type="Proteomes" id="UP000664628"/>
    </source>
</evidence>
<name>A0ABS3JCZ5_9BACT</name>
<dbReference type="EMBL" id="JAFMYW010000001">
    <property type="protein sequence ID" value="MBO0947129.1"/>
    <property type="molecule type" value="Genomic_DNA"/>
</dbReference>
<evidence type="ECO:0000313" key="1">
    <source>
        <dbReference type="EMBL" id="MBO0947129.1"/>
    </source>
</evidence>